<organism evidence="19 20">
    <name type="scientific">Starmerella bacillaris</name>
    <name type="common">Yeast</name>
    <name type="synonym">Candida zemplinina</name>
    <dbReference type="NCBI Taxonomy" id="1247836"/>
    <lineage>
        <taxon>Eukaryota</taxon>
        <taxon>Fungi</taxon>
        <taxon>Dikarya</taxon>
        <taxon>Ascomycota</taxon>
        <taxon>Saccharomycotina</taxon>
        <taxon>Dipodascomycetes</taxon>
        <taxon>Dipodascales</taxon>
        <taxon>Trichomonascaceae</taxon>
        <taxon>Starmerella</taxon>
    </lineage>
</organism>
<evidence type="ECO:0000256" key="3">
    <source>
        <dbReference type="ARBA" id="ARBA00005119"/>
    </source>
</evidence>
<dbReference type="GO" id="GO:0016024">
    <property type="term" value="P:CDP-diacylglycerol biosynthetic process"/>
    <property type="evidence" value="ECO:0007669"/>
    <property type="project" value="TreeGrafter"/>
</dbReference>
<evidence type="ECO:0000256" key="2">
    <source>
        <dbReference type="ARBA" id="ARBA00004443"/>
    </source>
</evidence>
<keyword evidence="12" id="KW-0460">Magnesium</keyword>
<dbReference type="EC" id="2.7.7.41" evidence="6"/>
<sequence>MLNTLSSSGSLQKILSQFKAPVDYCFGYGSGVFSQGLKSETRKRQIDIVFGVKNAKAWHSINVEQYPEHYSFLKYFGPSAIANVQNRFGAGVYYNPFTEINGHTVKYGVVETNVLKQDLEEWKTLYLAGRMHKPIVVVKKNSEIAEAQKRNLMSALSCALLLLPSADALSVDNGATSSITSFTELDLYMKVASVSYLGDVRMAFAEHPKKVFNIVDNQFALFRELYSPFYEKAGIVTIKEDGIRTLQKTKTNEQLVKELPLKFRSMILSVNSTRILPLQVSKAVAEVVRRSSFSQSLKGILTAGPQRSIEYAIHKLKKRYIH</sequence>
<evidence type="ECO:0000256" key="11">
    <source>
        <dbReference type="ARBA" id="ARBA00022792"/>
    </source>
</evidence>
<reference evidence="19 20" key="1">
    <citation type="journal article" date="2023" name="Elife">
        <title>Identification of key yeast species and microbe-microbe interactions impacting larval growth of Drosophila in the wild.</title>
        <authorList>
            <person name="Mure A."/>
            <person name="Sugiura Y."/>
            <person name="Maeda R."/>
            <person name="Honda K."/>
            <person name="Sakurai N."/>
            <person name="Takahashi Y."/>
            <person name="Watada M."/>
            <person name="Katoh T."/>
            <person name="Gotoh A."/>
            <person name="Gotoh Y."/>
            <person name="Taniguchi I."/>
            <person name="Nakamura K."/>
            <person name="Hayashi T."/>
            <person name="Katayama T."/>
            <person name="Uemura T."/>
            <person name="Hattori Y."/>
        </authorList>
    </citation>
    <scope>NUCLEOTIDE SEQUENCE [LARGE SCALE GENOMIC DNA]</scope>
    <source>
        <strain evidence="19 20">SB-73</strain>
    </source>
</reference>
<evidence type="ECO:0000256" key="12">
    <source>
        <dbReference type="ARBA" id="ARBA00022842"/>
    </source>
</evidence>
<protein>
    <recommendedName>
        <fullName evidence="7">Phosphatidate cytidylyltransferase, mitochondrial</fullName>
        <ecNumber evidence="6">2.7.7.41</ecNumber>
    </recommendedName>
    <alternativeName>
        <fullName evidence="18">CDP-diacylglycerol synthase</fullName>
    </alternativeName>
</protein>
<dbReference type="EMBL" id="BTGC01000001">
    <property type="protein sequence ID" value="GMM49196.1"/>
    <property type="molecule type" value="Genomic_DNA"/>
</dbReference>
<evidence type="ECO:0000256" key="8">
    <source>
        <dbReference type="ARBA" id="ARBA00022516"/>
    </source>
</evidence>
<dbReference type="Proteomes" id="UP001362899">
    <property type="component" value="Unassembled WGS sequence"/>
</dbReference>
<accession>A0AAV5RF07</accession>
<evidence type="ECO:0000313" key="19">
    <source>
        <dbReference type="EMBL" id="GMM49196.1"/>
    </source>
</evidence>
<evidence type="ECO:0000256" key="10">
    <source>
        <dbReference type="ARBA" id="ARBA00022695"/>
    </source>
</evidence>
<dbReference type="PIRSF" id="PIRSF028840">
    <property type="entry name" value="Mmp37"/>
    <property type="match status" value="1"/>
</dbReference>
<evidence type="ECO:0000313" key="20">
    <source>
        <dbReference type="Proteomes" id="UP001362899"/>
    </source>
</evidence>
<evidence type="ECO:0000256" key="18">
    <source>
        <dbReference type="ARBA" id="ARBA00029893"/>
    </source>
</evidence>
<evidence type="ECO:0000256" key="13">
    <source>
        <dbReference type="ARBA" id="ARBA00023098"/>
    </source>
</evidence>
<keyword evidence="16" id="KW-0594">Phospholipid biosynthesis</keyword>
<keyword evidence="8" id="KW-0444">Lipid biosynthesis</keyword>
<dbReference type="GO" id="GO:0032049">
    <property type="term" value="P:cardiolipin biosynthetic process"/>
    <property type="evidence" value="ECO:0007669"/>
    <property type="project" value="InterPro"/>
</dbReference>
<dbReference type="PANTHER" id="PTHR13619">
    <property type="entry name" value="PHOSPHATIDATE CYTIDYLYLTRANSFERASE, MITOCHONDRIAL"/>
    <property type="match status" value="1"/>
</dbReference>
<comment type="pathway">
    <text evidence="4">Lipid metabolism.</text>
</comment>
<dbReference type="GO" id="GO:0004605">
    <property type="term" value="F:phosphatidate cytidylyltransferase activity"/>
    <property type="evidence" value="ECO:0007669"/>
    <property type="project" value="UniProtKB-EC"/>
</dbReference>
<evidence type="ECO:0000256" key="15">
    <source>
        <dbReference type="ARBA" id="ARBA00023136"/>
    </source>
</evidence>
<keyword evidence="13" id="KW-0443">Lipid metabolism</keyword>
<name>A0AAV5RF07_STABA</name>
<dbReference type="GO" id="GO:0005743">
    <property type="term" value="C:mitochondrial inner membrane"/>
    <property type="evidence" value="ECO:0007669"/>
    <property type="project" value="UniProtKB-SubCell"/>
</dbReference>
<comment type="subcellular location">
    <subcellularLocation>
        <location evidence="2">Mitochondrion inner membrane</location>
        <topology evidence="2">Peripheral membrane protein</topology>
        <orientation evidence="2">Matrix side</orientation>
    </subcellularLocation>
</comment>
<evidence type="ECO:0000256" key="6">
    <source>
        <dbReference type="ARBA" id="ARBA00012487"/>
    </source>
</evidence>
<keyword evidence="20" id="KW-1185">Reference proteome</keyword>
<dbReference type="InterPro" id="IPR015222">
    <property type="entry name" value="Tam41"/>
</dbReference>
<comment type="caution">
    <text evidence="19">The sequence shown here is derived from an EMBL/GenBank/DDBJ whole genome shotgun (WGS) entry which is preliminary data.</text>
</comment>
<evidence type="ECO:0000256" key="5">
    <source>
        <dbReference type="ARBA" id="ARBA00005458"/>
    </source>
</evidence>
<comment type="similarity">
    <text evidence="5">Belongs to the TAM41 family.</text>
</comment>
<dbReference type="Pfam" id="PF09139">
    <property type="entry name" value="Tam41_Mmp37"/>
    <property type="match status" value="1"/>
</dbReference>
<keyword evidence="9" id="KW-0808">Transferase</keyword>
<evidence type="ECO:0000256" key="16">
    <source>
        <dbReference type="ARBA" id="ARBA00023209"/>
    </source>
</evidence>
<dbReference type="AlphaFoldDB" id="A0AAV5RF07"/>
<dbReference type="PANTHER" id="PTHR13619:SF0">
    <property type="entry name" value="PHOSPHATIDATE CYTIDYLYLTRANSFERASE, MITOCHONDRIAL"/>
    <property type="match status" value="1"/>
</dbReference>
<comment type="pathway">
    <text evidence="3">Phospholipid metabolism; CDP-diacylglycerol biosynthesis; CDP-diacylglycerol from sn-glycerol 3-phosphate: step 3/3.</text>
</comment>
<evidence type="ECO:0000256" key="4">
    <source>
        <dbReference type="ARBA" id="ARBA00005189"/>
    </source>
</evidence>
<keyword evidence="11" id="KW-0999">Mitochondrion inner membrane</keyword>
<keyword evidence="15" id="KW-0472">Membrane</keyword>
<comment type="cofactor">
    <cofactor evidence="1">
        <name>Mg(2+)</name>
        <dbReference type="ChEBI" id="CHEBI:18420"/>
    </cofactor>
</comment>
<evidence type="ECO:0000256" key="17">
    <source>
        <dbReference type="ARBA" id="ARBA00023264"/>
    </source>
</evidence>
<gene>
    <name evidence="19" type="ORF">DASB73_001540</name>
</gene>
<evidence type="ECO:0000256" key="14">
    <source>
        <dbReference type="ARBA" id="ARBA00023128"/>
    </source>
</evidence>
<proteinExistence type="inferred from homology"/>
<keyword evidence="17" id="KW-1208">Phospholipid metabolism</keyword>
<keyword evidence="10 19" id="KW-0548">Nucleotidyltransferase</keyword>
<evidence type="ECO:0000256" key="9">
    <source>
        <dbReference type="ARBA" id="ARBA00022679"/>
    </source>
</evidence>
<keyword evidence="14" id="KW-0496">Mitochondrion</keyword>
<evidence type="ECO:0000256" key="1">
    <source>
        <dbReference type="ARBA" id="ARBA00001946"/>
    </source>
</evidence>
<evidence type="ECO:0000256" key="7">
    <source>
        <dbReference type="ARBA" id="ARBA00018337"/>
    </source>
</evidence>